<protein>
    <submittedName>
        <fullName evidence="2">Uncharacterized protein</fullName>
    </submittedName>
</protein>
<dbReference type="OrthoDB" id="49464at2759"/>
<dbReference type="EMBL" id="AGNL01004676">
    <property type="protein sequence ID" value="EJK73222.1"/>
    <property type="molecule type" value="Genomic_DNA"/>
</dbReference>
<comment type="caution">
    <text evidence="2">The sequence shown here is derived from an EMBL/GenBank/DDBJ whole genome shotgun (WGS) entry which is preliminary data.</text>
</comment>
<keyword evidence="3" id="KW-1185">Reference proteome</keyword>
<feature type="region of interest" description="Disordered" evidence="1">
    <location>
        <begin position="264"/>
        <end position="292"/>
    </location>
</feature>
<reference evidence="2 3" key="1">
    <citation type="journal article" date="2012" name="Genome Biol.">
        <title>Genome and low-iron response of an oceanic diatom adapted to chronic iron limitation.</title>
        <authorList>
            <person name="Lommer M."/>
            <person name="Specht M."/>
            <person name="Roy A.S."/>
            <person name="Kraemer L."/>
            <person name="Andreson R."/>
            <person name="Gutowska M.A."/>
            <person name="Wolf J."/>
            <person name="Bergner S.V."/>
            <person name="Schilhabel M.B."/>
            <person name="Klostermeier U.C."/>
            <person name="Beiko R.G."/>
            <person name="Rosenstiel P."/>
            <person name="Hippler M."/>
            <person name="Laroche J."/>
        </authorList>
    </citation>
    <scope>NUCLEOTIDE SEQUENCE [LARGE SCALE GENOMIC DNA]</scope>
    <source>
        <strain evidence="2 3">CCMP1005</strain>
    </source>
</reference>
<organism evidence="2 3">
    <name type="scientific">Thalassiosira oceanica</name>
    <name type="common">Marine diatom</name>
    <dbReference type="NCBI Taxonomy" id="159749"/>
    <lineage>
        <taxon>Eukaryota</taxon>
        <taxon>Sar</taxon>
        <taxon>Stramenopiles</taxon>
        <taxon>Ochrophyta</taxon>
        <taxon>Bacillariophyta</taxon>
        <taxon>Coscinodiscophyceae</taxon>
        <taxon>Thalassiosirophycidae</taxon>
        <taxon>Thalassiosirales</taxon>
        <taxon>Thalassiosiraceae</taxon>
        <taxon>Thalassiosira</taxon>
    </lineage>
</organism>
<evidence type="ECO:0000313" key="3">
    <source>
        <dbReference type="Proteomes" id="UP000266841"/>
    </source>
</evidence>
<evidence type="ECO:0000256" key="1">
    <source>
        <dbReference type="SAM" id="MobiDB-lite"/>
    </source>
</evidence>
<proteinExistence type="predicted"/>
<gene>
    <name evidence="2" type="ORF">THAOC_05167</name>
</gene>
<dbReference type="AlphaFoldDB" id="K0TN66"/>
<sequence>LTTSVICKPCLSGTGWPAGGESFSTPFAPHRGSVESHLSFAPQFHPTAPSRSSVWRQFPSSRHFASAEPTALSTALAESGKGSEDTSTIVRYLRYRLRCAVAGRCLCVGEGSKAESQMMDDSPVCGTLVASALFVGALVWVGKSIRIDQSSQAAADDGAAENVPSQDCQDSHDETTIEPEGPEIPGPITASTTNSGLRNVFSVKQDPIVHSGTKIDGAKPFSSSYYFAHNTQSRGGGYKDGLKASDYQMNGPRLLSKGGVTVVDKGQDEAPQDDSDALVDPNDSSNKPAPQTRLIPTRQISRYLWDDGESIAKIHIESLPKSSTECISWEEANVNRNMIHASLVGDNKSGLSIIISTNEARFTLIAPQMYGSADKVSFVVKKNKLLVKITKAKTLKRQTTSGLWAKLGFGRNENEFVSVPWPRLTSSSAGGVSGSVEIDAKLFKSLGAD</sequence>
<evidence type="ECO:0000313" key="2">
    <source>
        <dbReference type="EMBL" id="EJK73222.1"/>
    </source>
</evidence>
<name>K0TN66_THAOC</name>
<feature type="non-terminal residue" evidence="2">
    <location>
        <position position="1"/>
    </location>
</feature>
<dbReference type="Proteomes" id="UP000266841">
    <property type="component" value="Unassembled WGS sequence"/>
</dbReference>
<accession>K0TN66</accession>
<dbReference type="eggNOG" id="ENOG502SV08">
    <property type="taxonomic scope" value="Eukaryota"/>
</dbReference>
<feature type="region of interest" description="Disordered" evidence="1">
    <location>
        <begin position="152"/>
        <end position="193"/>
    </location>
</feature>